<dbReference type="AlphaFoldDB" id="A0A2P7BJP4"/>
<comment type="caution">
    <text evidence="1">The sequence shown here is derived from an EMBL/GenBank/DDBJ whole genome shotgun (WGS) entry which is preliminary data.</text>
</comment>
<reference evidence="2" key="1">
    <citation type="submission" date="2017-11" db="EMBL/GenBank/DDBJ databases">
        <authorList>
            <person name="Kuznetsova I."/>
            <person name="Sazanova A."/>
            <person name="Chirak E."/>
            <person name="Safronova V."/>
            <person name="Willems A."/>
        </authorList>
    </citation>
    <scope>NUCLEOTIDE SEQUENCE [LARGE SCALE GENOMIC DNA]</scope>
    <source>
        <strain evidence="2">STM 196</strain>
    </source>
</reference>
<evidence type="ECO:0000313" key="2">
    <source>
        <dbReference type="Proteomes" id="UP000241444"/>
    </source>
</evidence>
<dbReference type="OrthoDB" id="8450344at2"/>
<dbReference type="EMBL" id="PGGO01000014">
    <property type="protein sequence ID" value="PSH66700.1"/>
    <property type="molecule type" value="Genomic_DNA"/>
</dbReference>
<name>A0A2P7BJP4_9HYPH</name>
<accession>A0A2P7BJP4</accession>
<evidence type="ECO:0000313" key="1">
    <source>
        <dbReference type="EMBL" id="PSH66700.1"/>
    </source>
</evidence>
<organism evidence="1 2">
    <name type="scientific">Phyllobacterium brassicacearum</name>
    <dbReference type="NCBI Taxonomy" id="314235"/>
    <lineage>
        <taxon>Bacteria</taxon>
        <taxon>Pseudomonadati</taxon>
        <taxon>Pseudomonadota</taxon>
        <taxon>Alphaproteobacteria</taxon>
        <taxon>Hyphomicrobiales</taxon>
        <taxon>Phyllobacteriaceae</taxon>
        <taxon>Phyllobacterium</taxon>
    </lineage>
</organism>
<keyword evidence="2" id="KW-1185">Reference proteome</keyword>
<proteinExistence type="predicted"/>
<dbReference type="Proteomes" id="UP000241444">
    <property type="component" value="Unassembled WGS sequence"/>
</dbReference>
<sequence length="595" mass="61003">MASIADIRAKYPQYNDLSDEQLANAVHRKFYSDIPVAEFNSKIGLPTQPSVAGDLVKSTGQGLREGVEGIAGQFGDIPNALGGIVNKVVGYVASPEEAKQAGDAAKTGADVVSGLPTYTLRKAYDWLTGNDEPTPLASPTSADVSNTVTNTTGVAPYKPTTTAGEYARTASSFVPAAAAFGGASPSNIIKYGVLPGIASEGAGQVAQEIYPGAETYARLLAAMAAPVGVAGANKVISPFGGAISEERAALNKVMKREGIDLTAGQQTGNKALRTTEGQLGGGAAQNFAERQGEQFTGAIMKRIGSNATRATPEAVNEAGTRIGGMFDDLASRNNITIDEQFSKEVGDTLRTYVENTNPTARIPAVSNTVADITADIAKGSISGAKYKQLASTIGEKLKTATGEELEAYRGIREALDDAMERTIAVNNPADLGMWKETRNAYKNLLVVEKAVTAAGENARHGIISPAQLRSAVVAQGRRAFARGQGDFADLARAGEGTMAALPDSGAIGRIAALLPGSTTGTGAAIGGAVGSVLGMPGLGAAVGAASPHIGRIAGRAALTDVGRKYLANQVKAGSGLNRQGISAVIQAVIANMAKQ</sequence>
<gene>
    <name evidence="1" type="ORF">CU102_17990</name>
</gene>
<protein>
    <submittedName>
        <fullName evidence="1">Uncharacterized protein</fullName>
    </submittedName>
</protein>
<dbReference type="RefSeq" id="WP_133624508.1">
    <property type="nucleotide sequence ID" value="NZ_PGGO01000014.1"/>
</dbReference>